<dbReference type="AlphaFoldDB" id="A0A8X6MBX8"/>
<protein>
    <submittedName>
        <fullName evidence="1">Uncharacterized protein</fullName>
    </submittedName>
</protein>
<keyword evidence="2" id="KW-1185">Reference proteome</keyword>
<evidence type="ECO:0000313" key="2">
    <source>
        <dbReference type="Proteomes" id="UP000887013"/>
    </source>
</evidence>
<sequence>MGNEIAYSAKYSKILTEIQNAALPFSPQKFRACFCCRATADVTVLSLTCVSPYKEKASTGINLTSQGFFISCV</sequence>
<evidence type="ECO:0000313" key="1">
    <source>
        <dbReference type="EMBL" id="GFS39522.1"/>
    </source>
</evidence>
<dbReference type="Proteomes" id="UP000887013">
    <property type="component" value="Unassembled WGS sequence"/>
</dbReference>
<organism evidence="1 2">
    <name type="scientific">Nephila pilipes</name>
    <name type="common">Giant wood spider</name>
    <name type="synonym">Nephila maculata</name>
    <dbReference type="NCBI Taxonomy" id="299642"/>
    <lineage>
        <taxon>Eukaryota</taxon>
        <taxon>Metazoa</taxon>
        <taxon>Ecdysozoa</taxon>
        <taxon>Arthropoda</taxon>
        <taxon>Chelicerata</taxon>
        <taxon>Arachnida</taxon>
        <taxon>Araneae</taxon>
        <taxon>Araneomorphae</taxon>
        <taxon>Entelegynae</taxon>
        <taxon>Araneoidea</taxon>
        <taxon>Nephilidae</taxon>
        <taxon>Nephila</taxon>
    </lineage>
</organism>
<dbReference type="EMBL" id="BMAW01089375">
    <property type="protein sequence ID" value="GFS39522.1"/>
    <property type="molecule type" value="Genomic_DNA"/>
</dbReference>
<proteinExistence type="predicted"/>
<reference evidence="1" key="1">
    <citation type="submission" date="2020-08" db="EMBL/GenBank/DDBJ databases">
        <title>Multicomponent nature underlies the extraordinary mechanical properties of spider dragline silk.</title>
        <authorList>
            <person name="Kono N."/>
            <person name="Nakamura H."/>
            <person name="Mori M."/>
            <person name="Yoshida Y."/>
            <person name="Ohtoshi R."/>
            <person name="Malay A.D."/>
            <person name="Moran D.A.P."/>
            <person name="Tomita M."/>
            <person name="Numata K."/>
            <person name="Arakawa K."/>
        </authorList>
    </citation>
    <scope>NUCLEOTIDE SEQUENCE</scope>
</reference>
<comment type="caution">
    <text evidence="1">The sequence shown here is derived from an EMBL/GenBank/DDBJ whole genome shotgun (WGS) entry which is preliminary data.</text>
</comment>
<name>A0A8X6MBX8_NEPPI</name>
<dbReference type="OrthoDB" id="10375879at2759"/>
<gene>
    <name evidence="1" type="primary">AVEN_274644_1</name>
    <name evidence="1" type="ORF">NPIL_208821</name>
</gene>
<accession>A0A8X6MBX8</accession>